<dbReference type="Gene3D" id="2.70.160.11">
    <property type="entry name" value="Hnrnp arginine n-methyltransferase1"/>
    <property type="match status" value="2"/>
</dbReference>
<keyword evidence="10" id="KW-1185">Reference proteome</keyword>
<evidence type="ECO:0000313" key="10">
    <source>
        <dbReference type="Proteomes" id="UP000054783"/>
    </source>
</evidence>
<dbReference type="Proteomes" id="UP000054783">
    <property type="component" value="Unassembled WGS sequence"/>
</dbReference>
<dbReference type="Pfam" id="PF06325">
    <property type="entry name" value="PrmA"/>
    <property type="match status" value="1"/>
</dbReference>
<feature type="transmembrane region" description="Helical" evidence="8">
    <location>
        <begin position="110"/>
        <end position="143"/>
    </location>
</feature>
<dbReference type="Gene3D" id="1.25.40.10">
    <property type="entry name" value="Tetratricopeptide repeat domain"/>
    <property type="match status" value="1"/>
</dbReference>
<organism evidence="9 10">
    <name type="scientific">Trichinella patagoniensis</name>
    <dbReference type="NCBI Taxonomy" id="990121"/>
    <lineage>
        <taxon>Eukaryota</taxon>
        <taxon>Metazoa</taxon>
        <taxon>Ecdysozoa</taxon>
        <taxon>Nematoda</taxon>
        <taxon>Enoplea</taxon>
        <taxon>Dorylaimia</taxon>
        <taxon>Trichinellida</taxon>
        <taxon>Trichinellidae</taxon>
        <taxon>Trichinella</taxon>
    </lineage>
</organism>
<comment type="subcellular location">
    <subcellularLocation>
        <location evidence="1">Endoplasmic reticulum membrane</location>
        <topology evidence="1">Multi-pass membrane protein</topology>
    </subcellularLocation>
</comment>
<dbReference type="PANTHER" id="PTHR11009">
    <property type="entry name" value="DER1-LIKE PROTEIN, DERLIN"/>
    <property type="match status" value="1"/>
</dbReference>
<feature type="transmembrane region" description="Helical" evidence="8">
    <location>
        <begin position="164"/>
        <end position="194"/>
    </location>
</feature>
<dbReference type="InterPro" id="IPR011990">
    <property type="entry name" value="TPR-like_helical_dom_sf"/>
</dbReference>
<keyword evidence="5 8" id="KW-1133">Transmembrane helix</keyword>
<evidence type="ECO:0000256" key="5">
    <source>
        <dbReference type="ARBA" id="ARBA00022989"/>
    </source>
</evidence>
<dbReference type="Pfam" id="PF04511">
    <property type="entry name" value="DER1"/>
    <property type="match status" value="1"/>
</dbReference>
<dbReference type="STRING" id="990121.A0A0V0ZC88"/>
<dbReference type="EMBL" id="JYDQ01000243">
    <property type="protein sequence ID" value="KRY10112.1"/>
    <property type="molecule type" value="Genomic_DNA"/>
</dbReference>
<protein>
    <submittedName>
        <fullName evidence="9">Derlin-2</fullName>
    </submittedName>
</protein>
<dbReference type="SUPFAM" id="SSF144091">
    <property type="entry name" value="Rhomboid-like"/>
    <property type="match status" value="1"/>
</dbReference>
<keyword evidence="7" id="KW-0175">Coiled coil</keyword>
<dbReference type="InterPro" id="IPR035952">
    <property type="entry name" value="Rhomboid-like_sf"/>
</dbReference>
<reference evidence="9 10" key="1">
    <citation type="submission" date="2015-01" db="EMBL/GenBank/DDBJ databases">
        <title>Evolution of Trichinella species and genotypes.</title>
        <authorList>
            <person name="Korhonen P.K."/>
            <person name="Edoardo P."/>
            <person name="Giuseppe L.R."/>
            <person name="Gasser R.B."/>
        </authorList>
    </citation>
    <scope>NUCLEOTIDE SEQUENCE [LARGE SCALE GENOMIC DNA]</scope>
    <source>
        <strain evidence="9">ISS2496</strain>
    </source>
</reference>
<evidence type="ECO:0000313" key="9">
    <source>
        <dbReference type="EMBL" id="KRY10112.1"/>
    </source>
</evidence>
<evidence type="ECO:0000256" key="4">
    <source>
        <dbReference type="ARBA" id="ARBA00022824"/>
    </source>
</evidence>
<dbReference type="SUPFAM" id="SSF48452">
    <property type="entry name" value="TPR-like"/>
    <property type="match status" value="1"/>
</dbReference>
<evidence type="ECO:0000256" key="2">
    <source>
        <dbReference type="ARBA" id="ARBA00008917"/>
    </source>
</evidence>
<feature type="coiled-coil region" evidence="7">
    <location>
        <begin position="1199"/>
        <end position="1247"/>
    </location>
</feature>
<keyword evidence="6 8" id="KW-0472">Membrane</keyword>
<evidence type="ECO:0000256" key="1">
    <source>
        <dbReference type="ARBA" id="ARBA00004477"/>
    </source>
</evidence>
<comment type="similarity">
    <text evidence="2">Belongs to the derlin family.</text>
</comment>
<dbReference type="GO" id="GO:0036503">
    <property type="term" value="P:ERAD pathway"/>
    <property type="evidence" value="ECO:0007669"/>
    <property type="project" value="UniProtKB-ARBA"/>
</dbReference>
<keyword evidence="4" id="KW-0256">Endoplasmic reticulum</keyword>
<dbReference type="CDD" id="cd02440">
    <property type="entry name" value="AdoMet_MTases"/>
    <property type="match status" value="1"/>
</dbReference>
<gene>
    <name evidence="9" type="primary">DERL2</name>
    <name evidence="9" type="ORF">T12_2468</name>
</gene>
<evidence type="ECO:0000256" key="3">
    <source>
        <dbReference type="ARBA" id="ARBA00022692"/>
    </source>
</evidence>
<evidence type="ECO:0000256" key="6">
    <source>
        <dbReference type="ARBA" id="ARBA00023136"/>
    </source>
</evidence>
<evidence type="ECO:0000256" key="8">
    <source>
        <dbReference type="SAM" id="Phobius"/>
    </source>
</evidence>
<proteinExistence type="inferred from homology"/>
<dbReference type="SUPFAM" id="SSF53335">
    <property type="entry name" value="S-adenosyl-L-methionine-dependent methyltransferases"/>
    <property type="match status" value="1"/>
</dbReference>
<evidence type="ECO:0000256" key="7">
    <source>
        <dbReference type="SAM" id="Coils"/>
    </source>
</evidence>
<keyword evidence="3 8" id="KW-0812">Transmembrane</keyword>
<feature type="coiled-coil region" evidence="7">
    <location>
        <begin position="1327"/>
        <end position="1361"/>
    </location>
</feature>
<feature type="non-terminal residue" evidence="9">
    <location>
        <position position="1"/>
    </location>
</feature>
<feature type="transmembrane region" description="Helical" evidence="8">
    <location>
        <begin position="30"/>
        <end position="54"/>
    </location>
</feature>
<name>A0A0V0ZC88_9BILA</name>
<dbReference type="InterPro" id="IPR029063">
    <property type="entry name" value="SAM-dependent_MTases_sf"/>
</dbReference>
<dbReference type="InterPro" id="IPR007599">
    <property type="entry name" value="DER1"/>
</dbReference>
<dbReference type="FunFam" id="1.20.1540.10:FF:000016">
    <property type="entry name" value="Derlin"/>
    <property type="match status" value="1"/>
</dbReference>
<dbReference type="GO" id="GO:0005789">
    <property type="term" value="C:endoplasmic reticulum membrane"/>
    <property type="evidence" value="ECO:0007669"/>
    <property type="project" value="UniProtKB-SubCell"/>
</dbReference>
<sequence>LFHLAVLNRCKMALELALREYMDIPVVTRVYITACVVTTLAVQLDIVAPFDLYFNPWLIISKFQVWRILTCFCFFGTVGFSFFFNMLFTFRYCRMLEENFYAYRTADFLALFLYGGTLMLIMGCFVHLLFLGQALTIMLVYIWSRRNPHVRLNFFGLITFNAPYLPWVLFTFSVILGSSFMVDFVGIACGHFYYFMEDVFPYQPGGFKVLITPRFLKRLFDRREDIDYRPLPGVVQPGFNLKNFDRMETFSLAKARKYQEVGNYGASIANYFYILKKEPHLDNAIQREFFTCFTSFVQQLESRGMYRVIMEYFEMAEQCFPRSSDLCKQLGEFLLRHEFYVESAGWLLRALRMEPNSTEIRHLLGSTGGHLFERWHFRMLNDFQRNQAYCKAIQSVVCSDHGPVNSMLDLGCGTAIWSMVAAQAGVERIHACDSNVVMYHIAKETLKRNGFQDRVQVAHAHSSELDLPEPVDLVVCELMDAGFYGEGIIETLYNCFDKSLVNNSVDRQCLIPKGAVIYGALVECEEIRRSHVIEGKEKFSLVANLNFEVRSNCASFMPPASEEVFQAVEPYDSVMMRKVKGGYRMLSETFVVDQIDLTDVGQLKARLDGQEQLIEVRCIQSGKLDAIVCWFRAELTDGIYIDTGPENCTSWEQAIFPISLDLQCSNNWCELDQKVLISCQVKGNELRCNVLKAAEEYRYQIEIIPTSKLSMLNDLALFRSYCNSFNKLTNDTSLALFDMSHNPLITIAACKLTNMDVWCPADAPPDWNTFFAKVVACNAEQQCRIHFLGRDSAANGGMVKFERLLCMPVETSGVLEPDVLETILYNRLTLEIDHVVPEQLRVLAMLVSSEELSEYCRVLDDTRTLGFLIADQVNAFQSDHFEDVEPSTLFKTELTERFELFRLDLQQSLDPENYNLPAMCKQTVTKQVQIKRNGKLNAVFYWFQGDCPSIDCLLFDTSDENGHFRLAGCLVEPRPVSCGEMLTIRGTLERKMNELNNQASQQCKKRTASILDKGDQSGGTVNGKKDDSAPSCTLDVVEENLSEDNFEWNLISERYADLIRAKFDSVLDSVQRYCQISNLQEQQQTVDFAWLEALSIQDLRMLVETETTKRIASERTVEQLQQRLRIMQDKLISMETFISVDLKSPIEQIVKLVDSMCRELTTNESKRSTWARGMQERLVEAVEYSKLCEQSIEVNGEQIAGLQILRERLQQNEQQLKVDLENQERIVAQLNRQKSEFCSQIEALKLENEQLKHWRQKGEEFRLQLRDRKLEVESLNERWKKLNVELIEAKQGQKNLAIQLSRAAQIQMNQKYDEFQRRKAEEIHNLQLKWKIEIEELEKTNRRLTEERDQAIERMVKLDNLLKAKRSGISAELQKRLMEKFQQILNDVTSITDADNFHCPEKMSSRFQPLITSSPVKGANSLTEEFFEKMIHLQLIKTPRYTAAGNNDTSSYANDFVVTLNSNKNSPSRAAGEE</sequence>
<feature type="transmembrane region" description="Helical" evidence="8">
    <location>
        <begin position="66"/>
        <end position="90"/>
    </location>
</feature>
<comment type="caution">
    <text evidence="9">The sequence shown here is derived from an EMBL/GenBank/DDBJ whole genome shotgun (WGS) entry which is preliminary data.</text>
</comment>
<accession>A0A0V0ZC88</accession>
<dbReference type="Gene3D" id="3.40.50.150">
    <property type="entry name" value="Vaccinia Virus protein VP39"/>
    <property type="match status" value="1"/>
</dbReference>
<dbReference type="OrthoDB" id="1716531at2759"/>